<dbReference type="InterPro" id="IPR050232">
    <property type="entry name" value="FBL13/AtMIF1-like"/>
</dbReference>
<dbReference type="SUPFAM" id="SSF81383">
    <property type="entry name" value="F-box domain"/>
    <property type="match status" value="1"/>
</dbReference>
<comment type="caution">
    <text evidence="3">The sequence shown here is derived from an EMBL/GenBank/DDBJ whole genome shotgun (WGS) entry which is preliminary data.</text>
</comment>
<dbReference type="Gene3D" id="1.20.1280.50">
    <property type="match status" value="1"/>
</dbReference>
<dbReference type="Gene3D" id="3.80.10.10">
    <property type="entry name" value="Ribonuclease Inhibitor"/>
    <property type="match status" value="1"/>
</dbReference>
<evidence type="ECO:0008006" key="5">
    <source>
        <dbReference type="Google" id="ProtNLM"/>
    </source>
</evidence>
<dbReference type="SUPFAM" id="SSF52047">
    <property type="entry name" value="RNI-like"/>
    <property type="match status" value="1"/>
</dbReference>
<dbReference type="Proteomes" id="UP001372338">
    <property type="component" value="Unassembled WGS sequence"/>
</dbReference>
<dbReference type="PANTHER" id="PTHR31900:SF34">
    <property type="entry name" value="EMB|CAB62440.1-RELATED"/>
    <property type="match status" value="1"/>
</dbReference>
<reference evidence="3 4" key="1">
    <citation type="submission" date="2024-01" db="EMBL/GenBank/DDBJ databases">
        <title>The genomes of 5 underutilized Papilionoideae crops provide insights into root nodulation and disease resistanc.</title>
        <authorList>
            <person name="Yuan L."/>
        </authorList>
    </citation>
    <scope>NUCLEOTIDE SEQUENCE [LARGE SCALE GENOMIC DNA]</scope>
    <source>
        <strain evidence="3">ZHUSHIDOU_FW_LH</strain>
        <tissue evidence="3">Leaf</tissue>
    </source>
</reference>
<dbReference type="InterPro" id="IPR036047">
    <property type="entry name" value="F-box-like_dom_sf"/>
</dbReference>
<dbReference type="InterPro" id="IPR032675">
    <property type="entry name" value="LRR_dom_sf"/>
</dbReference>
<evidence type="ECO:0000259" key="2">
    <source>
        <dbReference type="SMART" id="SM00579"/>
    </source>
</evidence>
<evidence type="ECO:0000313" key="3">
    <source>
        <dbReference type="EMBL" id="KAK7283159.1"/>
    </source>
</evidence>
<name>A0AAN9P255_CROPI</name>
<dbReference type="AlphaFoldDB" id="A0AAN9P255"/>
<sequence length="421" mass="48685">MDVVDRISCLPDEVICHILSFVTSQEAVATSILSKRWYPLWRSLSVIILQHENNLIFCAATTASYRRFSNFVSSLLRLRDVSLPIKKFRFMRISNTIHAQDITTWFHFVLERYVNDLQHLHLAVCHIPDFFIPYSLWDLPVSQTLRCKNLVVLKLSMFNVDLTTTTTIEEDNNELSLPCLRALHLLTVKFKSVECLSKLLSGCPILEDFKGLSISYHGSSISSIIFVLVDKFKSSLSKLREAFIHLRGRIMVPLELVYNVKELTLSIESVSPCYTSIPTFSNLTKLMLSLDERNNTRPWLMRVLNHCPKLQILQLQIMRFEYHDDDDDDDEWVCPKFVPECVSLSLRECTIHCYKDVEAGPRFARYIMQNASVLRAMRICTRRSEDLEFTIAKELPLCQKRSPTCQLSFVDAAHPASRSFF</sequence>
<dbReference type="InterPro" id="IPR053781">
    <property type="entry name" value="F-box_AtFBL13-like"/>
</dbReference>
<gene>
    <name evidence="3" type="ORF">RIF29_12493</name>
</gene>
<accession>A0AAN9P255</accession>
<dbReference type="InterPro" id="IPR001810">
    <property type="entry name" value="F-box_dom"/>
</dbReference>
<dbReference type="InterPro" id="IPR055411">
    <property type="entry name" value="LRR_FXL15/At3g58940/PEG3-like"/>
</dbReference>
<dbReference type="Pfam" id="PF00646">
    <property type="entry name" value="F-box"/>
    <property type="match status" value="1"/>
</dbReference>
<feature type="domain" description="FBD" evidence="2">
    <location>
        <begin position="340"/>
        <end position="410"/>
    </location>
</feature>
<dbReference type="InterPro" id="IPR006566">
    <property type="entry name" value="FBD"/>
</dbReference>
<feature type="domain" description="F-box" evidence="1">
    <location>
        <begin position="10"/>
        <end position="50"/>
    </location>
</feature>
<dbReference type="PANTHER" id="PTHR31900">
    <property type="entry name" value="F-BOX/RNI SUPERFAMILY PROTEIN-RELATED"/>
    <property type="match status" value="1"/>
</dbReference>
<organism evidence="3 4">
    <name type="scientific">Crotalaria pallida</name>
    <name type="common">Smooth rattlebox</name>
    <name type="synonym">Crotalaria striata</name>
    <dbReference type="NCBI Taxonomy" id="3830"/>
    <lineage>
        <taxon>Eukaryota</taxon>
        <taxon>Viridiplantae</taxon>
        <taxon>Streptophyta</taxon>
        <taxon>Embryophyta</taxon>
        <taxon>Tracheophyta</taxon>
        <taxon>Spermatophyta</taxon>
        <taxon>Magnoliopsida</taxon>
        <taxon>eudicotyledons</taxon>
        <taxon>Gunneridae</taxon>
        <taxon>Pentapetalae</taxon>
        <taxon>rosids</taxon>
        <taxon>fabids</taxon>
        <taxon>Fabales</taxon>
        <taxon>Fabaceae</taxon>
        <taxon>Papilionoideae</taxon>
        <taxon>50 kb inversion clade</taxon>
        <taxon>genistoids sensu lato</taxon>
        <taxon>core genistoids</taxon>
        <taxon>Crotalarieae</taxon>
        <taxon>Crotalaria</taxon>
    </lineage>
</organism>
<dbReference type="EMBL" id="JAYWIO010000002">
    <property type="protein sequence ID" value="KAK7283159.1"/>
    <property type="molecule type" value="Genomic_DNA"/>
</dbReference>
<dbReference type="Pfam" id="PF24758">
    <property type="entry name" value="LRR_At5g56370"/>
    <property type="match status" value="1"/>
</dbReference>
<keyword evidence="4" id="KW-1185">Reference proteome</keyword>
<protein>
    <recommendedName>
        <fullName evidence="5">F-box domain-containing protein</fullName>
    </recommendedName>
</protein>
<proteinExistence type="predicted"/>
<dbReference type="CDD" id="cd22160">
    <property type="entry name" value="F-box_AtFBL13-like"/>
    <property type="match status" value="1"/>
</dbReference>
<evidence type="ECO:0000313" key="4">
    <source>
        <dbReference type="Proteomes" id="UP001372338"/>
    </source>
</evidence>
<dbReference type="Pfam" id="PF08387">
    <property type="entry name" value="FBD"/>
    <property type="match status" value="1"/>
</dbReference>
<dbReference type="SMART" id="SM00256">
    <property type="entry name" value="FBOX"/>
    <property type="match status" value="1"/>
</dbReference>
<evidence type="ECO:0000259" key="1">
    <source>
        <dbReference type="SMART" id="SM00256"/>
    </source>
</evidence>
<dbReference type="SMART" id="SM00579">
    <property type="entry name" value="FBD"/>
    <property type="match status" value="1"/>
</dbReference>